<dbReference type="EMBL" id="PUIO01000015">
    <property type="protein sequence ID" value="PQP24148.1"/>
    <property type="molecule type" value="Genomic_DNA"/>
</dbReference>
<evidence type="ECO:0000313" key="2">
    <source>
        <dbReference type="EMBL" id="PQP24148.1"/>
    </source>
</evidence>
<dbReference type="AlphaFoldDB" id="A0A2S8JAU1"/>
<gene>
    <name evidence="2" type="ORF">C5613_14810</name>
</gene>
<reference evidence="3" key="1">
    <citation type="submission" date="2018-02" db="EMBL/GenBank/DDBJ databases">
        <title>Draft genome sequencing of Rhodococcus opacus KU647198.</title>
        <authorList>
            <person name="Zheng B.-X."/>
        </authorList>
    </citation>
    <scope>NUCLEOTIDE SEQUENCE [LARGE SCALE GENOMIC DNA]</scope>
    <source>
        <strain evidence="3">04-OD7</strain>
    </source>
</reference>
<accession>A0A2S8JAU1</accession>
<keyword evidence="1" id="KW-0175">Coiled coil</keyword>
<protein>
    <submittedName>
        <fullName evidence="2">Uncharacterized protein</fullName>
    </submittedName>
</protein>
<evidence type="ECO:0000313" key="3">
    <source>
        <dbReference type="Proteomes" id="UP000239290"/>
    </source>
</evidence>
<name>A0A2S8JAU1_RHOOP</name>
<sequence>MHSLEDEIHFTLSVLRVAREAYERADLHCDPEVPRQVQTVAELRRRVEVLNDRLNTLLDHMRTLRQR</sequence>
<comment type="caution">
    <text evidence="2">The sequence shown here is derived from an EMBL/GenBank/DDBJ whole genome shotgun (WGS) entry which is preliminary data.</text>
</comment>
<dbReference type="Proteomes" id="UP000239290">
    <property type="component" value="Unassembled WGS sequence"/>
</dbReference>
<proteinExistence type="predicted"/>
<organism evidence="2 3">
    <name type="scientific">Rhodococcus opacus</name>
    <name type="common">Nocardia opaca</name>
    <dbReference type="NCBI Taxonomy" id="37919"/>
    <lineage>
        <taxon>Bacteria</taxon>
        <taxon>Bacillati</taxon>
        <taxon>Actinomycetota</taxon>
        <taxon>Actinomycetes</taxon>
        <taxon>Mycobacteriales</taxon>
        <taxon>Nocardiaceae</taxon>
        <taxon>Rhodococcus</taxon>
    </lineage>
</organism>
<feature type="coiled-coil region" evidence="1">
    <location>
        <begin position="40"/>
        <end position="67"/>
    </location>
</feature>
<dbReference type="RefSeq" id="WP_105415286.1">
    <property type="nucleotide sequence ID" value="NZ_PUIO01000015.1"/>
</dbReference>
<evidence type="ECO:0000256" key="1">
    <source>
        <dbReference type="SAM" id="Coils"/>
    </source>
</evidence>